<proteinExistence type="predicted"/>
<name>A0AA39JSX8_ARMTA</name>
<organism evidence="1 2">
    <name type="scientific">Armillaria tabescens</name>
    <name type="common">Ringless honey mushroom</name>
    <name type="synonym">Agaricus tabescens</name>
    <dbReference type="NCBI Taxonomy" id="1929756"/>
    <lineage>
        <taxon>Eukaryota</taxon>
        <taxon>Fungi</taxon>
        <taxon>Dikarya</taxon>
        <taxon>Basidiomycota</taxon>
        <taxon>Agaricomycotina</taxon>
        <taxon>Agaricomycetes</taxon>
        <taxon>Agaricomycetidae</taxon>
        <taxon>Agaricales</taxon>
        <taxon>Marasmiineae</taxon>
        <taxon>Physalacriaceae</taxon>
        <taxon>Desarmillaria</taxon>
    </lineage>
</organism>
<dbReference type="EMBL" id="JAUEPS010000042">
    <property type="protein sequence ID" value="KAK0448345.1"/>
    <property type="molecule type" value="Genomic_DNA"/>
</dbReference>
<dbReference type="Proteomes" id="UP001175211">
    <property type="component" value="Unassembled WGS sequence"/>
</dbReference>
<accession>A0AA39JSX8</accession>
<reference evidence="1" key="1">
    <citation type="submission" date="2023-06" db="EMBL/GenBank/DDBJ databases">
        <authorList>
            <consortium name="Lawrence Berkeley National Laboratory"/>
            <person name="Ahrendt S."/>
            <person name="Sahu N."/>
            <person name="Indic B."/>
            <person name="Wong-Bajracharya J."/>
            <person name="Merenyi Z."/>
            <person name="Ke H.-M."/>
            <person name="Monk M."/>
            <person name="Kocsube S."/>
            <person name="Drula E."/>
            <person name="Lipzen A."/>
            <person name="Balint B."/>
            <person name="Henrissat B."/>
            <person name="Andreopoulos B."/>
            <person name="Martin F.M."/>
            <person name="Harder C.B."/>
            <person name="Rigling D."/>
            <person name="Ford K.L."/>
            <person name="Foster G.D."/>
            <person name="Pangilinan J."/>
            <person name="Papanicolaou A."/>
            <person name="Barry K."/>
            <person name="LaButti K."/>
            <person name="Viragh M."/>
            <person name="Koriabine M."/>
            <person name="Yan M."/>
            <person name="Riley R."/>
            <person name="Champramary S."/>
            <person name="Plett K.L."/>
            <person name="Tsai I.J."/>
            <person name="Slot J."/>
            <person name="Sipos G."/>
            <person name="Plett J."/>
            <person name="Nagy L.G."/>
            <person name="Grigoriev I.V."/>
        </authorList>
    </citation>
    <scope>NUCLEOTIDE SEQUENCE</scope>
    <source>
        <strain evidence="1">CCBAS 213</strain>
    </source>
</reference>
<dbReference type="RefSeq" id="XP_060326450.1">
    <property type="nucleotide sequence ID" value="XM_060474117.1"/>
</dbReference>
<gene>
    <name evidence="1" type="ORF">EV420DRAFT_1567510</name>
</gene>
<dbReference type="AlphaFoldDB" id="A0AA39JSX8"/>
<evidence type="ECO:0000313" key="2">
    <source>
        <dbReference type="Proteomes" id="UP001175211"/>
    </source>
</evidence>
<keyword evidence="2" id="KW-1185">Reference proteome</keyword>
<protein>
    <submittedName>
        <fullName evidence="1">Uncharacterized protein</fullName>
    </submittedName>
</protein>
<comment type="caution">
    <text evidence="1">The sequence shown here is derived from an EMBL/GenBank/DDBJ whole genome shotgun (WGS) entry which is preliminary data.</text>
</comment>
<dbReference type="GeneID" id="85357665"/>
<sequence length="94" mass="10765">MCCHCRHALLELALFGFRRCRSVFEGMNAFAMPNLWTMANKREVLKLVLRSDCSVSGLLAYCSWSSLDCRRFIATFMSLGLRDSRSVNSRKYAS</sequence>
<evidence type="ECO:0000313" key="1">
    <source>
        <dbReference type="EMBL" id="KAK0448345.1"/>
    </source>
</evidence>